<dbReference type="SUPFAM" id="SSF54928">
    <property type="entry name" value="RNA-binding domain, RBD"/>
    <property type="match status" value="1"/>
</dbReference>
<dbReference type="Gene3D" id="3.30.70.330">
    <property type="match status" value="1"/>
</dbReference>
<comment type="caution">
    <text evidence="2">The sequence shown here is derived from an EMBL/GenBank/DDBJ whole genome shotgun (WGS) entry which is preliminary data.</text>
</comment>
<dbReference type="InterPro" id="IPR012677">
    <property type="entry name" value="Nucleotide-bd_a/b_plait_sf"/>
</dbReference>
<dbReference type="EMBL" id="BQNB010010213">
    <property type="protein sequence ID" value="GJS74207.1"/>
    <property type="molecule type" value="Genomic_DNA"/>
</dbReference>
<gene>
    <name evidence="2" type="ORF">Tco_0707048</name>
</gene>
<keyword evidence="3" id="KW-1185">Reference proteome</keyword>
<reference evidence="2" key="2">
    <citation type="submission" date="2022-01" db="EMBL/GenBank/DDBJ databases">
        <authorList>
            <person name="Yamashiro T."/>
            <person name="Shiraishi A."/>
            <person name="Satake H."/>
            <person name="Nakayama K."/>
        </authorList>
    </citation>
    <scope>NUCLEOTIDE SEQUENCE</scope>
</reference>
<accession>A0ABQ4YA08</accession>
<reference evidence="2" key="1">
    <citation type="journal article" date="2022" name="Int. J. Mol. Sci.">
        <title>Draft Genome of Tanacetum Coccineum: Genomic Comparison of Closely Related Tanacetum-Family Plants.</title>
        <authorList>
            <person name="Yamashiro T."/>
            <person name="Shiraishi A."/>
            <person name="Nakayama K."/>
            <person name="Satake H."/>
        </authorList>
    </citation>
    <scope>NUCLEOTIDE SEQUENCE</scope>
</reference>
<sequence length="289" mass="32561">MKRRRRIRCRRGVKIETNNGDVTENLPEEPVEKLLEPFSKEQCRSWHIRKNVFWLRLEYHTETLIKEDCGQEGVERAEKEIGNRVTSLTIAMLVLFPRLQPFVMRLDKRRGCGFPRYARKIFVRKAFGDGNRTGKPKGFALFVYKSIDSAKKALEEPHKIFEGHTLNVQKAIDGPKPVKGGFGAGGGHQHHHQGSGAKGSLMSPSGPEDLGAAENPHGSGIWESGEVQGNTMWCIHKWVKAEGRNKVVDPTWARVTSCQSQIPTLDPVNLLFWTLMPDSSDVPSQSLQK</sequence>
<dbReference type="CDD" id="cd00590">
    <property type="entry name" value="RRM_SF"/>
    <property type="match status" value="1"/>
</dbReference>
<name>A0ABQ4YA08_9ASTR</name>
<dbReference type="InterPro" id="IPR035979">
    <property type="entry name" value="RBD_domain_sf"/>
</dbReference>
<evidence type="ECO:0000313" key="2">
    <source>
        <dbReference type="EMBL" id="GJS74207.1"/>
    </source>
</evidence>
<protein>
    <submittedName>
        <fullName evidence="2">UBP1-associated protein 2A-like protein</fullName>
    </submittedName>
</protein>
<dbReference type="Proteomes" id="UP001151760">
    <property type="component" value="Unassembled WGS sequence"/>
</dbReference>
<evidence type="ECO:0000256" key="1">
    <source>
        <dbReference type="SAM" id="MobiDB-lite"/>
    </source>
</evidence>
<feature type="region of interest" description="Disordered" evidence="1">
    <location>
        <begin position="181"/>
        <end position="223"/>
    </location>
</feature>
<evidence type="ECO:0000313" key="3">
    <source>
        <dbReference type="Proteomes" id="UP001151760"/>
    </source>
</evidence>
<proteinExistence type="predicted"/>
<organism evidence="2 3">
    <name type="scientific">Tanacetum coccineum</name>
    <dbReference type="NCBI Taxonomy" id="301880"/>
    <lineage>
        <taxon>Eukaryota</taxon>
        <taxon>Viridiplantae</taxon>
        <taxon>Streptophyta</taxon>
        <taxon>Embryophyta</taxon>
        <taxon>Tracheophyta</taxon>
        <taxon>Spermatophyta</taxon>
        <taxon>Magnoliopsida</taxon>
        <taxon>eudicotyledons</taxon>
        <taxon>Gunneridae</taxon>
        <taxon>Pentapetalae</taxon>
        <taxon>asterids</taxon>
        <taxon>campanulids</taxon>
        <taxon>Asterales</taxon>
        <taxon>Asteraceae</taxon>
        <taxon>Asteroideae</taxon>
        <taxon>Anthemideae</taxon>
        <taxon>Anthemidinae</taxon>
        <taxon>Tanacetum</taxon>
    </lineage>
</organism>